<keyword evidence="1" id="KW-0614">Plasmid</keyword>
<dbReference type="Proteomes" id="UP000266292">
    <property type="component" value="Plasmid unnamed"/>
</dbReference>
<gene>
    <name evidence="1" type="ORF">CA264_21190</name>
</gene>
<name>A0A1X9YYP2_9BACT</name>
<dbReference type="STRING" id="709015.GCA_000472485_00045"/>
<dbReference type="KEGG" id="pact:CA264_21190"/>
<dbReference type="OrthoDB" id="1032058at2"/>
<keyword evidence="2" id="KW-1185">Reference proteome</keyword>
<evidence type="ECO:0000313" key="2">
    <source>
        <dbReference type="Proteomes" id="UP000266292"/>
    </source>
</evidence>
<proteinExistence type="predicted"/>
<geneLocation type="plasmid" evidence="1 2">
    <name>unnamed</name>
</geneLocation>
<dbReference type="RefSeq" id="WP_025603818.1">
    <property type="nucleotide sequence ID" value="NZ_CP021236.1"/>
</dbReference>
<evidence type="ECO:0000313" key="1">
    <source>
        <dbReference type="EMBL" id="ARS38066.1"/>
    </source>
</evidence>
<dbReference type="AlphaFoldDB" id="A0A1X9YYP2"/>
<reference evidence="2" key="1">
    <citation type="submission" date="2017-05" db="EMBL/GenBank/DDBJ databases">
        <authorList>
            <person name="Ray J."/>
            <person name="Price M."/>
            <person name="Deutschbauer A."/>
        </authorList>
    </citation>
    <scope>NUCLEOTIDE SEQUENCE [LARGE SCALE GENOMIC DNA]</scope>
    <source>
        <strain evidence="2">DSM 19842</strain>
        <plasmid evidence="2">unnamed</plasmid>
    </source>
</reference>
<accession>A0A1X9YYP2</accession>
<organism evidence="1 2">
    <name type="scientific">Pontibacter actiniarum</name>
    <dbReference type="NCBI Taxonomy" id="323450"/>
    <lineage>
        <taxon>Bacteria</taxon>
        <taxon>Pseudomonadati</taxon>
        <taxon>Bacteroidota</taxon>
        <taxon>Cytophagia</taxon>
        <taxon>Cytophagales</taxon>
        <taxon>Hymenobacteraceae</taxon>
        <taxon>Pontibacter</taxon>
    </lineage>
</organism>
<dbReference type="EMBL" id="CP021236">
    <property type="protein sequence ID" value="ARS38066.1"/>
    <property type="molecule type" value="Genomic_DNA"/>
</dbReference>
<sequence>MTFQEYREQVSIIQVAESLGYVFDPLKGRKSPEFKHPDGDRIIINNPGDSSRQMYFNRDGSNDKGSVIDFVANRLHRFQGSFRNEIDGINKVLSRYAYASQPKAPIYNVTEAKPFDKSRFVESEASVFKLHYLIKERGLSNETVQLFLPYIRLVRDAEKDNAYTNIAFPLQRPGGSETIGYDLRNYGFKGVAAGSDRKHGVWVADFAQNPVLTRHVYFAENPIDAMSFYQLEKDKRDFSNSVFVSFGGGMSRMQVELSLQAWPHAQKHTIFDNDYQGKIYDIYLATAIVGKPYTFTKNADSITFSLDEKKFDIPVDKLSLFAFEKNSGIRSGLQVHKPLGHKDYNDIIHPKNDQENRIPMKVKL</sequence>
<protein>
    <submittedName>
        <fullName evidence="1">Uncharacterized protein</fullName>
    </submittedName>
</protein>